<evidence type="ECO:0000259" key="6">
    <source>
        <dbReference type="PROSITE" id="PS51891"/>
    </source>
</evidence>
<dbReference type="EMBL" id="MUNK01000010">
    <property type="protein sequence ID" value="OTA38504.1"/>
    <property type="molecule type" value="Genomic_DNA"/>
</dbReference>
<protein>
    <recommendedName>
        <fullName evidence="6">CENP-V/GFA domain-containing protein</fullName>
    </recommendedName>
</protein>
<dbReference type="AlphaFoldDB" id="A0A1Z5TR78"/>
<evidence type="ECO:0000256" key="2">
    <source>
        <dbReference type="ARBA" id="ARBA00022723"/>
    </source>
</evidence>
<dbReference type="PANTHER" id="PTHR33337:SF30">
    <property type="entry name" value="DUF636 DOMAIN PROTEIN (AFU_ORTHOLOGUE AFUA_1G03180)"/>
    <property type="match status" value="1"/>
</dbReference>
<evidence type="ECO:0000256" key="5">
    <source>
        <dbReference type="SAM" id="MobiDB-lite"/>
    </source>
</evidence>
<dbReference type="STRING" id="1157616.A0A1Z5TR78"/>
<feature type="domain" description="CENP-V/GFA" evidence="6">
    <location>
        <begin position="43"/>
        <end position="163"/>
    </location>
</feature>
<dbReference type="VEuPathDB" id="FungiDB:BTJ68_01691"/>
<dbReference type="Gene3D" id="3.90.1590.10">
    <property type="entry name" value="glutathione-dependent formaldehyde- activating enzyme (gfa)"/>
    <property type="match status" value="2"/>
</dbReference>
<comment type="caution">
    <text evidence="7">The sequence shown here is derived from an EMBL/GenBank/DDBJ whole genome shotgun (WGS) entry which is preliminary data.</text>
</comment>
<reference evidence="7 8" key="1">
    <citation type="submission" date="2017-01" db="EMBL/GenBank/DDBJ databases">
        <title>The recent genome duplication of the halophilic yeast Hortaea werneckii: insights from long-read sequencing.</title>
        <authorList>
            <person name="Sinha S."/>
            <person name="Flibotte S."/>
            <person name="Neira M."/>
            <person name="Lenassi M."/>
            <person name="Gostincar C."/>
            <person name="Stajich J.E."/>
            <person name="Nislow C.E."/>
        </authorList>
    </citation>
    <scope>NUCLEOTIDE SEQUENCE [LARGE SCALE GENOMIC DNA]</scope>
    <source>
        <strain evidence="7 8">EXF-2000</strain>
    </source>
</reference>
<evidence type="ECO:0000313" key="7">
    <source>
        <dbReference type="EMBL" id="OTA38504.1"/>
    </source>
</evidence>
<dbReference type="InterPro" id="IPR006913">
    <property type="entry name" value="CENP-V/GFA"/>
</dbReference>
<organism evidence="7 8">
    <name type="scientific">Hortaea werneckii EXF-2000</name>
    <dbReference type="NCBI Taxonomy" id="1157616"/>
    <lineage>
        <taxon>Eukaryota</taxon>
        <taxon>Fungi</taxon>
        <taxon>Dikarya</taxon>
        <taxon>Ascomycota</taxon>
        <taxon>Pezizomycotina</taxon>
        <taxon>Dothideomycetes</taxon>
        <taxon>Dothideomycetidae</taxon>
        <taxon>Mycosphaerellales</taxon>
        <taxon>Teratosphaeriaceae</taxon>
        <taxon>Hortaea</taxon>
    </lineage>
</organism>
<comment type="similarity">
    <text evidence="1">Belongs to the Gfa family.</text>
</comment>
<dbReference type="SUPFAM" id="SSF51316">
    <property type="entry name" value="Mss4-like"/>
    <property type="match status" value="2"/>
</dbReference>
<dbReference type="InterPro" id="IPR011057">
    <property type="entry name" value="Mss4-like_sf"/>
</dbReference>
<dbReference type="OrthoDB" id="5422068at2759"/>
<keyword evidence="4" id="KW-0456">Lyase</keyword>
<dbReference type="Proteomes" id="UP000194280">
    <property type="component" value="Unassembled WGS sequence"/>
</dbReference>
<keyword evidence="3" id="KW-0862">Zinc</keyword>
<dbReference type="PROSITE" id="PS51891">
    <property type="entry name" value="CENP_V_GFA"/>
    <property type="match status" value="1"/>
</dbReference>
<evidence type="ECO:0000256" key="1">
    <source>
        <dbReference type="ARBA" id="ARBA00005495"/>
    </source>
</evidence>
<accession>A0A1Z5TR78</accession>
<evidence type="ECO:0000313" key="8">
    <source>
        <dbReference type="Proteomes" id="UP000194280"/>
    </source>
</evidence>
<feature type="region of interest" description="Disordered" evidence="5">
    <location>
        <begin position="185"/>
        <end position="211"/>
    </location>
</feature>
<gene>
    <name evidence="7" type="ORF">BTJ68_01691</name>
</gene>
<evidence type="ECO:0000256" key="3">
    <source>
        <dbReference type="ARBA" id="ARBA00022833"/>
    </source>
</evidence>
<dbReference type="GO" id="GO:0046872">
    <property type="term" value="F:metal ion binding"/>
    <property type="evidence" value="ECO:0007669"/>
    <property type="project" value="UniProtKB-KW"/>
</dbReference>
<proteinExistence type="inferred from homology"/>
<name>A0A1Z5TR78_HORWE</name>
<evidence type="ECO:0000256" key="4">
    <source>
        <dbReference type="ARBA" id="ARBA00023239"/>
    </source>
</evidence>
<sequence length="396" mass="43880">MNSLTVILHFPDKIGDRTKPLFLTAKKAAKKLPSAMSTPTKSLKATCLCDAAAHTITLSSSSFPLKLSICHCNSCRHTTGTLCQGGAYLPTAYQPAPSLLERLRSFHFSNTITQYFCPQCGTHMLVRYQKRDQSFSGEATWAVATGTLESIEGVVEVARHIFVADTLDGGFADFLPDVNDQRIERWPQHPGKNQQLPLHWRDPERSKPGHAKHPNLLHAHCKCEGVSFYISRPSAASAEVTAEWPDVMIPEHHTGEKPPPAAWWLRGNGTKYLAGFCTCDSCRLAAGMEWVQWAFIPTTTISLDPAGRNPFPSETPFSFGTLKHYRSSEQASRYFCDVAVGLLDAAEGARAEDWLEWRTERVSYREDAVPRAESLIRGLEKGLKAYGIESKANTDA</sequence>
<dbReference type="PANTHER" id="PTHR33337">
    <property type="entry name" value="GFA DOMAIN-CONTAINING PROTEIN"/>
    <property type="match status" value="1"/>
</dbReference>
<dbReference type="InParanoid" id="A0A1Z5TR78"/>
<dbReference type="Pfam" id="PF04828">
    <property type="entry name" value="GFA"/>
    <property type="match status" value="1"/>
</dbReference>
<keyword evidence="2" id="KW-0479">Metal-binding</keyword>
<keyword evidence="8" id="KW-1185">Reference proteome</keyword>
<dbReference type="GO" id="GO:0016846">
    <property type="term" value="F:carbon-sulfur lyase activity"/>
    <property type="evidence" value="ECO:0007669"/>
    <property type="project" value="InterPro"/>
</dbReference>